<dbReference type="InterPro" id="IPR007304">
    <property type="entry name" value="TAP46-like"/>
</dbReference>
<dbReference type="GO" id="GO:0051721">
    <property type="term" value="F:protein phosphatase 2A binding"/>
    <property type="evidence" value="ECO:0007669"/>
    <property type="project" value="TreeGrafter"/>
</dbReference>
<evidence type="ECO:0000256" key="1">
    <source>
        <dbReference type="SAM" id="MobiDB-lite"/>
    </source>
</evidence>
<evidence type="ECO:0000313" key="3">
    <source>
        <dbReference type="Proteomes" id="UP000186601"/>
    </source>
</evidence>
<accession>A0A2R6NVL6</accession>
<dbReference type="AlphaFoldDB" id="A0A2R6NVL6"/>
<feature type="compositionally biased region" description="Basic and acidic residues" evidence="1">
    <location>
        <begin position="243"/>
        <end position="258"/>
    </location>
</feature>
<sequence>MDVPLSALFNRALSAAARAANLPTIQDDTQQLVQSALSDIRIVHSRIASLSLFSPNETLADISSRDLVFLFVPFVVAELENRARTTSPQGRIEHIGRAQAYLREFLSQLETYEVVPVREKALYEQRASSVADPAKRRELKIKQYQKEKELRVKIEAVRKARRQSLQEENPSSDFELIASLLPSSTVNDSTDEEEDSETEDLLRESILLLLVLMYTQAHNQLESMDQELELLRSMPPPPSLIEEDARSSKGKEKDDMWKLDAPMPSGGPDGRGPLMDDSGKLLRPFTILPAGAADRARLQAEVFQPDHRLPTMSIDEYLEIEQQRGNIITGGGPQSQSKLTTSEQLQLDSEMDGTIFAEQRTEEKRQKDENWARYTDTHPKGAGNTMNRG</sequence>
<dbReference type="OrthoDB" id="10261753at2759"/>
<feature type="region of interest" description="Disordered" evidence="1">
    <location>
        <begin position="327"/>
        <end position="389"/>
    </location>
</feature>
<dbReference type="Pfam" id="PF04177">
    <property type="entry name" value="TAP42"/>
    <property type="match status" value="1"/>
</dbReference>
<dbReference type="GO" id="GO:0035303">
    <property type="term" value="P:regulation of dephosphorylation"/>
    <property type="evidence" value="ECO:0007669"/>
    <property type="project" value="TreeGrafter"/>
</dbReference>
<feature type="region of interest" description="Disordered" evidence="1">
    <location>
        <begin position="235"/>
        <end position="270"/>
    </location>
</feature>
<organism evidence="2 3">
    <name type="scientific">Hermanssonia centrifuga</name>
    <dbReference type="NCBI Taxonomy" id="98765"/>
    <lineage>
        <taxon>Eukaryota</taxon>
        <taxon>Fungi</taxon>
        <taxon>Dikarya</taxon>
        <taxon>Basidiomycota</taxon>
        <taxon>Agaricomycotina</taxon>
        <taxon>Agaricomycetes</taxon>
        <taxon>Polyporales</taxon>
        <taxon>Meruliaceae</taxon>
        <taxon>Hermanssonia</taxon>
    </lineage>
</organism>
<feature type="compositionally biased region" description="Polar residues" evidence="1">
    <location>
        <begin position="334"/>
        <end position="347"/>
    </location>
</feature>
<dbReference type="GO" id="GO:0005829">
    <property type="term" value="C:cytosol"/>
    <property type="evidence" value="ECO:0007669"/>
    <property type="project" value="TreeGrafter"/>
</dbReference>
<proteinExistence type="predicted"/>
<dbReference type="PANTHER" id="PTHR10933">
    <property type="entry name" value="IMMUNOGLOBULIN-BINDING PROTEIN 1"/>
    <property type="match status" value="1"/>
</dbReference>
<keyword evidence="3" id="KW-1185">Reference proteome</keyword>
<dbReference type="PANTHER" id="PTHR10933:SF9">
    <property type="entry name" value="IMMUNOGLOBULIN-BINDING PROTEIN 1"/>
    <property type="match status" value="1"/>
</dbReference>
<dbReference type="EMBL" id="MLYV02000787">
    <property type="protein sequence ID" value="PSR77621.1"/>
    <property type="molecule type" value="Genomic_DNA"/>
</dbReference>
<feature type="compositionally biased region" description="Basic and acidic residues" evidence="1">
    <location>
        <begin position="359"/>
        <end position="379"/>
    </location>
</feature>
<evidence type="ECO:0000313" key="2">
    <source>
        <dbReference type="EMBL" id="PSR77621.1"/>
    </source>
</evidence>
<protein>
    <recommendedName>
        <fullName evidence="4">TAP42-like protein</fullName>
    </recommendedName>
</protein>
<name>A0A2R6NVL6_9APHY</name>
<dbReference type="STRING" id="98765.A0A2R6NVL6"/>
<gene>
    <name evidence="2" type="ORF">PHLCEN_2v7811</name>
</gene>
<evidence type="ECO:0008006" key="4">
    <source>
        <dbReference type="Google" id="ProtNLM"/>
    </source>
</evidence>
<comment type="caution">
    <text evidence="2">The sequence shown here is derived from an EMBL/GenBank/DDBJ whole genome shotgun (WGS) entry which is preliminary data.</text>
</comment>
<dbReference type="InterPro" id="IPR038511">
    <property type="entry name" value="TAP42/TAP46-like_sf"/>
</dbReference>
<dbReference type="Gene3D" id="1.25.40.540">
    <property type="entry name" value="TAP42-like family"/>
    <property type="match status" value="1"/>
</dbReference>
<dbReference type="GO" id="GO:0009966">
    <property type="term" value="P:regulation of signal transduction"/>
    <property type="evidence" value="ECO:0007669"/>
    <property type="project" value="InterPro"/>
</dbReference>
<dbReference type="Proteomes" id="UP000186601">
    <property type="component" value="Unassembled WGS sequence"/>
</dbReference>
<reference evidence="2 3" key="1">
    <citation type="submission" date="2018-02" db="EMBL/GenBank/DDBJ databases">
        <title>Genome sequence of the basidiomycete white-rot fungus Phlebia centrifuga.</title>
        <authorList>
            <person name="Granchi Z."/>
            <person name="Peng M."/>
            <person name="de Vries R.P."/>
            <person name="Hilden K."/>
            <person name="Makela M.R."/>
            <person name="Grigoriev I."/>
            <person name="Riley R."/>
        </authorList>
    </citation>
    <scope>NUCLEOTIDE SEQUENCE [LARGE SCALE GENOMIC DNA]</scope>
    <source>
        <strain evidence="2 3">FBCC195</strain>
    </source>
</reference>